<dbReference type="SMART" id="SM00490">
    <property type="entry name" value="HELICc"/>
    <property type="match status" value="1"/>
</dbReference>
<proteinExistence type="predicted"/>
<dbReference type="InterPro" id="IPR050628">
    <property type="entry name" value="SNF2_RAD54_helicase_TF"/>
</dbReference>
<reference evidence="5" key="2">
    <citation type="submission" date="2014-07" db="EMBL/GenBank/DDBJ databases">
        <authorList>
            <person name="Hull J."/>
        </authorList>
    </citation>
    <scope>NUCLEOTIDE SEQUENCE</scope>
</reference>
<dbReference type="GO" id="GO:0008094">
    <property type="term" value="F:ATP-dependent activity, acting on DNA"/>
    <property type="evidence" value="ECO:0007669"/>
    <property type="project" value="TreeGrafter"/>
</dbReference>
<gene>
    <name evidence="5" type="primary">rhp16</name>
    <name evidence="5" type="ORF">CM83_101275</name>
</gene>
<sequence length="142" mass="16369">MIDLLAWSLRKCSGCTCVTYLGTMPLKQRNSILYRFQHDPEVSVLIMSLRAGGEGLNLQAANYVLIVEPWWNPAVEDQAIQRCHRIGQTREVHAIRFVASDTIESRMMELQEKKRLVFQGTIDSQTQAFSELCHEDLQFLFH</sequence>
<dbReference type="SUPFAM" id="SSF52540">
    <property type="entry name" value="P-loop containing nucleoside triphosphate hydrolases"/>
    <property type="match status" value="1"/>
</dbReference>
<keyword evidence="5" id="KW-0347">Helicase</keyword>
<dbReference type="PANTHER" id="PTHR45626:SF12">
    <property type="entry name" value="DNA REPAIR PROTEIN RAD16"/>
    <property type="match status" value="1"/>
</dbReference>
<evidence type="ECO:0000256" key="1">
    <source>
        <dbReference type="ARBA" id="ARBA00022741"/>
    </source>
</evidence>
<dbReference type="PROSITE" id="PS51194">
    <property type="entry name" value="HELICASE_CTER"/>
    <property type="match status" value="1"/>
</dbReference>
<feature type="domain" description="Helicase C-terminal" evidence="4">
    <location>
        <begin position="1"/>
        <end position="130"/>
    </location>
</feature>
<keyword evidence="2" id="KW-0378">Hydrolase</keyword>
<dbReference type="Pfam" id="PF00271">
    <property type="entry name" value="Helicase_C"/>
    <property type="match status" value="1"/>
</dbReference>
<dbReference type="AlphaFoldDB" id="A0A0A9YKM9"/>
<dbReference type="CDD" id="cd18793">
    <property type="entry name" value="SF2_C_SNF"/>
    <property type="match status" value="1"/>
</dbReference>
<dbReference type="InterPro" id="IPR001650">
    <property type="entry name" value="Helicase_C-like"/>
</dbReference>
<dbReference type="GO" id="GO:0005634">
    <property type="term" value="C:nucleus"/>
    <property type="evidence" value="ECO:0007669"/>
    <property type="project" value="TreeGrafter"/>
</dbReference>
<dbReference type="EMBL" id="GBHO01013519">
    <property type="protein sequence ID" value="JAG30085.1"/>
    <property type="molecule type" value="Transcribed_RNA"/>
</dbReference>
<dbReference type="Gene3D" id="3.40.50.300">
    <property type="entry name" value="P-loop containing nucleotide triphosphate hydrolases"/>
    <property type="match status" value="1"/>
</dbReference>
<evidence type="ECO:0000259" key="4">
    <source>
        <dbReference type="PROSITE" id="PS51194"/>
    </source>
</evidence>
<dbReference type="InterPro" id="IPR049730">
    <property type="entry name" value="SNF2/RAD54-like_C"/>
</dbReference>
<organism evidence="5">
    <name type="scientific">Lygus hesperus</name>
    <name type="common">Western plant bug</name>
    <dbReference type="NCBI Taxonomy" id="30085"/>
    <lineage>
        <taxon>Eukaryota</taxon>
        <taxon>Metazoa</taxon>
        <taxon>Ecdysozoa</taxon>
        <taxon>Arthropoda</taxon>
        <taxon>Hexapoda</taxon>
        <taxon>Insecta</taxon>
        <taxon>Pterygota</taxon>
        <taxon>Neoptera</taxon>
        <taxon>Paraneoptera</taxon>
        <taxon>Hemiptera</taxon>
        <taxon>Heteroptera</taxon>
        <taxon>Panheteroptera</taxon>
        <taxon>Cimicomorpha</taxon>
        <taxon>Miridae</taxon>
        <taxon>Mirini</taxon>
        <taxon>Lygus</taxon>
    </lineage>
</organism>
<reference evidence="5" key="1">
    <citation type="journal article" date="2014" name="PLoS ONE">
        <title>Transcriptome-Based Identification of ABC Transporters in the Western Tarnished Plant Bug Lygus hesperus.</title>
        <authorList>
            <person name="Hull J.J."/>
            <person name="Chaney K."/>
            <person name="Geib S.M."/>
            <person name="Fabrick J.A."/>
            <person name="Brent C.S."/>
            <person name="Walsh D."/>
            <person name="Lavine L.C."/>
        </authorList>
    </citation>
    <scope>NUCLEOTIDE SEQUENCE</scope>
</reference>
<keyword evidence="3" id="KW-0067">ATP-binding</keyword>
<evidence type="ECO:0000313" key="5">
    <source>
        <dbReference type="EMBL" id="JAG30085.1"/>
    </source>
</evidence>
<dbReference type="GO" id="GO:0005524">
    <property type="term" value="F:ATP binding"/>
    <property type="evidence" value="ECO:0007669"/>
    <property type="project" value="UniProtKB-KW"/>
</dbReference>
<dbReference type="InterPro" id="IPR027417">
    <property type="entry name" value="P-loop_NTPase"/>
</dbReference>
<dbReference type="GO" id="GO:0016787">
    <property type="term" value="F:hydrolase activity"/>
    <property type="evidence" value="ECO:0007669"/>
    <property type="project" value="UniProtKB-KW"/>
</dbReference>
<dbReference type="GO" id="GO:0006289">
    <property type="term" value="P:nucleotide-excision repair"/>
    <property type="evidence" value="ECO:0007669"/>
    <property type="project" value="TreeGrafter"/>
</dbReference>
<protein>
    <submittedName>
        <fullName evidence="5">ATP-dependent helicase rhp16</fullName>
    </submittedName>
</protein>
<dbReference type="GO" id="GO:0004386">
    <property type="term" value="F:helicase activity"/>
    <property type="evidence" value="ECO:0007669"/>
    <property type="project" value="UniProtKB-KW"/>
</dbReference>
<dbReference type="PANTHER" id="PTHR45626">
    <property type="entry name" value="TRANSCRIPTION TERMINATION FACTOR 2-RELATED"/>
    <property type="match status" value="1"/>
</dbReference>
<keyword evidence="1" id="KW-0547">Nucleotide-binding</keyword>
<accession>A0A0A9YKM9</accession>
<evidence type="ECO:0000256" key="2">
    <source>
        <dbReference type="ARBA" id="ARBA00022801"/>
    </source>
</evidence>
<name>A0A0A9YKM9_LYGHE</name>
<evidence type="ECO:0000256" key="3">
    <source>
        <dbReference type="ARBA" id="ARBA00022840"/>
    </source>
</evidence>